<proteinExistence type="predicted"/>
<organism evidence="2 3">
    <name type="scientific">Aphanomyces stellatus</name>
    <dbReference type="NCBI Taxonomy" id="120398"/>
    <lineage>
        <taxon>Eukaryota</taxon>
        <taxon>Sar</taxon>
        <taxon>Stramenopiles</taxon>
        <taxon>Oomycota</taxon>
        <taxon>Saprolegniomycetes</taxon>
        <taxon>Saprolegniales</taxon>
        <taxon>Verrucalvaceae</taxon>
        <taxon>Aphanomyces</taxon>
    </lineage>
</organism>
<gene>
    <name evidence="2" type="primary">Aste57867_24176</name>
    <name evidence="1" type="ORF">As57867_024102</name>
    <name evidence="2" type="ORF">ASTE57867_24176</name>
</gene>
<protein>
    <submittedName>
        <fullName evidence="2">Aste57867_24176 protein</fullName>
    </submittedName>
</protein>
<keyword evidence="3" id="KW-1185">Reference proteome</keyword>
<evidence type="ECO:0000313" key="3">
    <source>
        <dbReference type="Proteomes" id="UP000332933"/>
    </source>
</evidence>
<evidence type="ECO:0000313" key="1">
    <source>
        <dbReference type="EMBL" id="KAF0683792.1"/>
    </source>
</evidence>
<reference evidence="1" key="2">
    <citation type="submission" date="2019-06" db="EMBL/GenBank/DDBJ databases">
        <title>Genomics analysis of Aphanomyces spp. identifies a new class of oomycete effector associated with host adaptation.</title>
        <authorList>
            <person name="Gaulin E."/>
        </authorList>
    </citation>
    <scope>NUCLEOTIDE SEQUENCE</scope>
    <source>
        <strain evidence="1">CBS 578.67</strain>
    </source>
</reference>
<dbReference type="Proteomes" id="UP000332933">
    <property type="component" value="Unassembled WGS sequence"/>
</dbReference>
<dbReference type="EMBL" id="CAADRA010007392">
    <property type="protein sequence ID" value="VFU00818.1"/>
    <property type="molecule type" value="Genomic_DNA"/>
</dbReference>
<name>A0A485LPR6_9STRA</name>
<sequence length="287" mass="31670">MPARVCFVAASETNTLHVRAIAGKAHRTAKPCVFDAAPHGDGDLRVPSFATTKYDREWHPRAPFLRSALSRFTSHRGATTPMALRLVASIGKTFLLSTRGAIKDGGAMSAAVFVDLQSKLRTQFSRGVVTTTQSTVVPRRRLRIDYCANDDMRLFRRYKDQDVVLFHFRQDDNGTDQDADARGMVVPMTPGEDTLDYHVQVLAADSVPVAGHEPLVDALTSACVTYEWTIGATGGYGRHLNVGRRYKVNTVMREPTEIWMADGCSVVLQSTIDVATLVRECDVICHD</sequence>
<dbReference type="EMBL" id="VJMH01007366">
    <property type="protein sequence ID" value="KAF0683792.1"/>
    <property type="molecule type" value="Genomic_DNA"/>
</dbReference>
<reference evidence="2 3" key="1">
    <citation type="submission" date="2019-03" db="EMBL/GenBank/DDBJ databases">
        <authorList>
            <person name="Gaulin E."/>
            <person name="Dumas B."/>
        </authorList>
    </citation>
    <scope>NUCLEOTIDE SEQUENCE [LARGE SCALE GENOMIC DNA]</scope>
    <source>
        <strain evidence="2">CBS 568.67</strain>
    </source>
</reference>
<accession>A0A485LPR6</accession>
<dbReference type="AlphaFoldDB" id="A0A485LPR6"/>
<evidence type="ECO:0000313" key="2">
    <source>
        <dbReference type="EMBL" id="VFU00818.1"/>
    </source>
</evidence>